<accession>A0ABP9QQ77</accession>
<gene>
    <name evidence="3" type="ORF">GCM10023321_55880</name>
</gene>
<name>A0ABP9QQ77_9PSEU</name>
<evidence type="ECO:0000259" key="2">
    <source>
        <dbReference type="Pfam" id="PF13827"/>
    </source>
</evidence>
<dbReference type="EMBL" id="BAABJP010000031">
    <property type="protein sequence ID" value="GAA5165632.1"/>
    <property type="molecule type" value="Genomic_DNA"/>
</dbReference>
<feature type="signal peptide" evidence="1">
    <location>
        <begin position="1"/>
        <end position="31"/>
    </location>
</feature>
<dbReference type="InterPro" id="IPR025240">
    <property type="entry name" value="DUF4189"/>
</dbReference>
<dbReference type="Proteomes" id="UP001428817">
    <property type="component" value="Unassembled WGS sequence"/>
</dbReference>
<dbReference type="RefSeq" id="WP_185064989.1">
    <property type="nucleotide sequence ID" value="NZ_BAABJP010000031.1"/>
</dbReference>
<evidence type="ECO:0000313" key="3">
    <source>
        <dbReference type="EMBL" id="GAA5165632.1"/>
    </source>
</evidence>
<proteinExistence type="predicted"/>
<sequence>MQRIRQTVARTAALSLFAGAAVALTPGTAQAAVGDWAAIAISPRTGNVGWSLNAPSAGSAVGRAVSQCGASDCQAVVRVTNGCAAVAQARNRAWGWAYAGSADRAASLARSAAPGPGARVIKWVCTDISAY</sequence>
<evidence type="ECO:0000313" key="4">
    <source>
        <dbReference type="Proteomes" id="UP001428817"/>
    </source>
</evidence>
<evidence type="ECO:0000256" key="1">
    <source>
        <dbReference type="SAM" id="SignalP"/>
    </source>
</evidence>
<keyword evidence="1" id="KW-0732">Signal</keyword>
<protein>
    <recommendedName>
        <fullName evidence="2">DUF4189 domain-containing protein</fullName>
    </recommendedName>
</protein>
<organism evidence="3 4">
    <name type="scientific">Pseudonocardia eucalypti</name>
    <dbReference type="NCBI Taxonomy" id="648755"/>
    <lineage>
        <taxon>Bacteria</taxon>
        <taxon>Bacillati</taxon>
        <taxon>Actinomycetota</taxon>
        <taxon>Actinomycetes</taxon>
        <taxon>Pseudonocardiales</taxon>
        <taxon>Pseudonocardiaceae</taxon>
        <taxon>Pseudonocardia</taxon>
    </lineage>
</organism>
<feature type="chain" id="PRO_5045746444" description="DUF4189 domain-containing protein" evidence="1">
    <location>
        <begin position="32"/>
        <end position="131"/>
    </location>
</feature>
<comment type="caution">
    <text evidence="3">The sequence shown here is derived from an EMBL/GenBank/DDBJ whole genome shotgun (WGS) entry which is preliminary data.</text>
</comment>
<keyword evidence="4" id="KW-1185">Reference proteome</keyword>
<dbReference type="Pfam" id="PF13827">
    <property type="entry name" value="DUF4189"/>
    <property type="match status" value="1"/>
</dbReference>
<reference evidence="4" key="1">
    <citation type="journal article" date="2019" name="Int. J. Syst. Evol. Microbiol.">
        <title>The Global Catalogue of Microorganisms (GCM) 10K type strain sequencing project: providing services to taxonomists for standard genome sequencing and annotation.</title>
        <authorList>
            <consortium name="The Broad Institute Genomics Platform"/>
            <consortium name="The Broad Institute Genome Sequencing Center for Infectious Disease"/>
            <person name="Wu L."/>
            <person name="Ma J."/>
        </authorList>
    </citation>
    <scope>NUCLEOTIDE SEQUENCE [LARGE SCALE GENOMIC DNA]</scope>
    <source>
        <strain evidence="4">JCM 18303</strain>
    </source>
</reference>
<feature type="domain" description="DUF4189" evidence="2">
    <location>
        <begin position="36"/>
        <end position="125"/>
    </location>
</feature>